<keyword evidence="3" id="KW-1185">Reference proteome</keyword>
<keyword evidence="1" id="KW-0812">Transmembrane</keyword>
<evidence type="ECO:0000313" key="2">
    <source>
        <dbReference type="EMBL" id="GAA5518732.1"/>
    </source>
</evidence>
<dbReference type="Pfam" id="PF02325">
    <property type="entry name" value="CCB3_YggT"/>
    <property type="match status" value="1"/>
</dbReference>
<keyword evidence="1" id="KW-1133">Transmembrane helix</keyword>
<evidence type="ECO:0008006" key="4">
    <source>
        <dbReference type="Google" id="ProtNLM"/>
    </source>
</evidence>
<feature type="transmembrane region" description="Helical" evidence="1">
    <location>
        <begin position="75"/>
        <end position="94"/>
    </location>
</feature>
<reference evidence="2 3" key="1">
    <citation type="submission" date="2024-02" db="EMBL/GenBank/DDBJ databases">
        <title>Lysinimicrobium sediminis NBRC 112286.</title>
        <authorList>
            <person name="Ichikawa N."/>
            <person name="Katano-Makiyama Y."/>
            <person name="Hidaka K."/>
        </authorList>
    </citation>
    <scope>NUCLEOTIDE SEQUENCE [LARGE SCALE GENOMIC DNA]</scope>
    <source>
        <strain evidence="2 3">NBRC 112286</strain>
    </source>
</reference>
<comment type="caution">
    <text evidence="2">The sequence shown here is derived from an EMBL/GenBank/DDBJ whole genome shotgun (WGS) entry which is preliminary data.</text>
</comment>
<sequence length="95" mass="10395">MPFIIGALQFLLFLFMLALLARVVISLVMAFSRDWRPTGAGLVAVEGVFTVTDPPIKAVRRVVPPLSLGQVRIDLAFIIVFLGVQLLSVALNAFR</sequence>
<accession>A0ABP9WFZ2</accession>
<proteinExistence type="predicted"/>
<organism evidence="2 3">
    <name type="scientific">Demequina sediminis</name>
    <dbReference type="NCBI Taxonomy" id="1930058"/>
    <lineage>
        <taxon>Bacteria</taxon>
        <taxon>Bacillati</taxon>
        <taxon>Actinomycetota</taxon>
        <taxon>Actinomycetes</taxon>
        <taxon>Micrococcales</taxon>
        <taxon>Demequinaceae</taxon>
        <taxon>Demequina</taxon>
    </lineage>
</organism>
<keyword evidence="1" id="KW-0472">Membrane</keyword>
<dbReference type="RefSeq" id="WP_286216318.1">
    <property type="nucleotide sequence ID" value="NZ_AP027736.1"/>
</dbReference>
<name>A0ABP9WFZ2_9MICO</name>
<dbReference type="InterPro" id="IPR003425">
    <property type="entry name" value="CCB3/YggT"/>
</dbReference>
<dbReference type="Proteomes" id="UP001426770">
    <property type="component" value="Unassembled WGS sequence"/>
</dbReference>
<protein>
    <recommendedName>
        <fullName evidence="4">YggT family protein</fullName>
    </recommendedName>
</protein>
<gene>
    <name evidence="2" type="ORF">Lsed01_01165</name>
</gene>
<evidence type="ECO:0000256" key="1">
    <source>
        <dbReference type="SAM" id="Phobius"/>
    </source>
</evidence>
<dbReference type="EMBL" id="BAABRR010000005">
    <property type="protein sequence ID" value="GAA5518732.1"/>
    <property type="molecule type" value="Genomic_DNA"/>
</dbReference>
<evidence type="ECO:0000313" key="3">
    <source>
        <dbReference type="Proteomes" id="UP001426770"/>
    </source>
</evidence>